<dbReference type="Proteomes" id="UP000241201">
    <property type="component" value="Unassembled WGS sequence"/>
</dbReference>
<dbReference type="RefSeq" id="WP_106987808.1">
    <property type="nucleotide sequence ID" value="NZ_PYLP01000005.1"/>
</dbReference>
<comment type="caution">
    <text evidence="1">The sequence shown here is derived from an EMBL/GenBank/DDBJ whole genome shotgun (WGS) entry which is preliminary data.</text>
</comment>
<accession>A0A2T3G025</accession>
<organism evidence="1 2">
    <name type="scientific">Faecalibacillus faecis</name>
    <dbReference type="NCBI Taxonomy" id="1982628"/>
    <lineage>
        <taxon>Bacteria</taxon>
        <taxon>Bacillati</taxon>
        <taxon>Bacillota</taxon>
        <taxon>Erysipelotrichia</taxon>
        <taxon>Erysipelotrichales</taxon>
        <taxon>Coprobacillaceae</taxon>
        <taxon>Faecalibacillus</taxon>
    </lineage>
</organism>
<dbReference type="EMBL" id="PYLP01000005">
    <property type="protein sequence ID" value="PST40852.1"/>
    <property type="molecule type" value="Genomic_DNA"/>
</dbReference>
<evidence type="ECO:0000313" key="1">
    <source>
        <dbReference type="EMBL" id="PST40852.1"/>
    </source>
</evidence>
<dbReference type="AlphaFoldDB" id="A0A2T3G025"/>
<proteinExistence type="predicted"/>
<reference evidence="2" key="1">
    <citation type="submission" date="2018-03" db="EMBL/GenBank/DDBJ databases">
        <title>Lachnoclostridium SNUG30370 gen.nov., sp.nov., isolated from human faeces.</title>
        <authorList>
            <person name="Seo B."/>
            <person name="Jeon K."/>
            <person name="Ko G."/>
        </authorList>
    </citation>
    <scope>NUCLEOTIDE SEQUENCE [LARGE SCALE GENOMIC DNA]</scope>
    <source>
        <strain evidence="2">SNUG30370</strain>
    </source>
</reference>
<evidence type="ECO:0000313" key="2">
    <source>
        <dbReference type="Proteomes" id="UP000241201"/>
    </source>
</evidence>
<name>A0A2T3G025_9FIRM</name>
<gene>
    <name evidence="1" type="ORF">C7U55_06180</name>
</gene>
<protein>
    <submittedName>
        <fullName evidence="1">Uncharacterized protein</fullName>
    </submittedName>
</protein>
<keyword evidence="2" id="KW-1185">Reference proteome</keyword>
<dbReference type="GeneID" id="77470681"/>
<sequence length="267" mass="32344">MNGIQNKKRMYDYCCQRIICHKEILSRIIQEYVDEAKKMTIEEISKHIYGIKMSSLEEYIYSKKRDKNNKQDVRCYFNLKECIQINLYLNLDYIEDAHVNKRKKHKVYHLYFITRSLEYDDGTVLMNINSQLNIYKYRIYISNRYRSNNECKQHNEILTLMHIILSYRMGAKYKERLIKKYINNKEIDKELEIMCNLSQAIEMDIKEKTVRKVTREVTRQNNVRGIYNVMKNLNVSFDVAMDILGFTKNEKIILKEYLKNKEYLLTL</sequence>